<dbReference type="PANTHER" id="PTHR10992">
    <property type="entry name" value="METHYLESTERASE FAMILY MEMBER"/>
    <property type="match status" value="1"/>
</dbReference>
<dbReference type="GO" id="GO:0080030">
    <property type="term" value="F:methyl indole-3-acetate esterase activity"/>
    <property type="evidence" value="ECO:0007669"/>
    <property type="project" value="TreeGrafter"/>
</dbReference>
<proteinExistence type="predicted"/>
<dbReference type="AlphaFoldDB" id="A0A8J2ZB85"/>
<feature type="domain" description="AB hydrolase-1" evidence="1">
    <location>
        <begin position="22"/>
        <end position="248"/>
    </location>
</feature>
<reference evidence="2 3" key="1">
    <citation type="journal article" date="2014" name="Int. J. Syst. Evol. Microbiol.">
        <title>Complete genome sequence of Corynebacterium casei LMG S-19264T (=DSM 44701T), isolated from a smear-ripened cheese.</title>
        <authorList>
            <consortium name="US DOE Joint Genome Institute (JGI-PGF)"/>
            <person name="Walter F."/>
            <person name="Albersmeier A."/>
            <person name="Kalinowski J."/>
            <person name="Ruckert C."/>
        </authorList>
    </citation>
    <scope>NUCLEOTIDE SEQUENCE [LARGE SCALE GENOMIC DNA]</scope>
    <source>
        <strain evidence="2 3">CGMCC 1.16330</strain>
    </source>
</reference>
<organism evidence="2 3">
    <name type="scientific">Caldovatus sediminis</name>
    <dbReference type="NCBI Taxonomy" id="2041189"/>
    <lineage>
        <taxon>Bacteria</taxon>
        <taxon>Pseudomonadati</taxon>
        <taxon>Pseudomonadota</taxon>
        <taxon>Alphaproteobacteria</taxon>
        <taxon>Acetobacterales</taxon>
        <taxon>Roseomonadaceae</taxon>
        <taxon>Caldovatus</taxon>
    </lineage>
</organism>
<dbReference type="Pfam" id="PF12697">
    <property type="entry name" value="Abhydrolase_6"/>
    <property type="match status" value="1"/>
</dbReference>
<comment type="caution">
    <text evidence="2">The sequence shown here is derived from an EMBL/GenBank/DDBJ whole genome shotgun (WGS) entry which is preliminary data.</text>
</comment>
<accession>A0A8J2ZB85</accession>
<evidence type="ECO:0000259" key="1">
    <source>
        <dbReference type="Pfam" id="PF12697"/>
    </source>
</evidence>
<sequence>MPKPPAAADAPPPPEGGGKTYVLLHGAWHGGWCWARVADALRAAGHRVSTPTQTGLGERRHLMSGAITLETFVLDLVNHLEAEELRDVILVGHSFGGSAISGAADRMPERVRHLVYLDAVILEDGQTPFDMLPADLVAARRRLAQEQGGGIAIPAPPPPAFGVPADHPEAAWVARRLTPHPLGTYETPLRLRNPVGNGRPRTYVACTDPLYGPLEGARRWVRRRRGWNWREIATGHDAMVTAPAALARMLAEIE</sequence>
<dbReference type="Gene3D" id="3.40.50.1820">
    <property type="entry name" value="alpha/beta hydrolase"/>
    <property type="match status" value="1"/>
</dbReference>
<dbReference type="InterPro" id="IPR029058">
    <property type="entry name" value="AB_hydrolase_fold"/>
</dbReference>
<dbReference type="RefSeq" id="WP_188899592.1">
    <property type="nucleotide sequence ID" value="NZ_BMKS01000004.1"/>
</dbReference>
<dbReference type="PANTHER" id="PTHR10992:SF1086">
    <property type="entry name" value="AB HYDROLASE-1 DOMAIN-CONTAINING PROTEIN"/>
    <property type="match status" value="1"/>
</dbReference>
<dbReference type="EMBL" id="BMKS01000004">
    <property type="protein sequence ID" value="GGG29772.1"/>
    <property type="molecule type" value="Genomic_DNA"/>
</dbReference>
<dbReference type="SUPFAM" id="SSF53474">
    <property type="entry name" value="alpha/beta-Hydrolases"/>
    <property type="match status" value="1"/>
</dbReference>
<gene>
    <name evidence="2" type="ORF">GCM10010964_17080</name>
</gene>
<dbReference type="GO" id="GO:0080032">
    <property type="term" value="F:methyl jasmonate esterase activity"/>
    <property type="evidence" value="ECO:0007669"/>
    <property type="project" value="TreeGrafter"/>
</dbReference>
<protein>
    <submittedName>
        <fullName evidence="2">Esterase</fullName>
    </submittedName>
</protein>
<dbReference type="Proteomes" id="UP000597507">
    <property type="component" value="Unassembled WGS sequence"/>
</dbReference>
<name>A0A8J2ZB85_9PROT</name>
<keyword evidence="3" id="KW-1185">Reference proteome</keyword>
<dbReference type="InterPro" id="IPR045889">
    <property type="entry name" value="MES/HNL"/>
</dbReference>
<dbReference type="InterPro" id="IPR000073">
    <property type="entry name" value="AB_hydrolase_1"/>
</dbReference>
<evidence type="ECO:0000313" key="3">
    <source>
        <dbReference type="Proteomes" id="UP000597507"/>
    </source>
</evidence>
<evidence type="ECO:0000313" key="2">
    <source>
        <dbReference type="EMBL" id="GGG29772.1"/>
    </source>
</evidence>